<evidence type="ECO:0000256" key="1">
    <source>
        <dbReference type="SAM" id="Phobius"/>
    </source>
</evidence>
<keyword evidence="1" id="KW-0472">Membrane</keyword>
<evidence type="ECO:0000313" key="3">
    <source>
        <dbReference type="Proteomes" id="UP000187735"/>
    </source>
</evidence>
<keyword evidence="1" id="KW-1133">Transmembrane helix</keyword>
<keyword evidence="3" id="KW-1185">Reference proteome</keyword>
<keyword evidence="1" id="KW-0812">Transmembrane</keyword>
<dbReference type="KEGG" id="fmr:Fuma_01736"/>
<sequence length="166" mass="19081">MLVHCSNPECSAQFADDRYACPSCGGKVGEPVTFPARLTRRCDRNKRYLILFTIPLLLFGGCELFTFLCSPFSGRVFDRDVWLAQYGSRAADNPRASMVQHLKWAHLRTGMTRSEVVQLLGEPDWEKQMNLFSYNVGMWSGFRMDYDSLDVHFLGDYLSHVRCVQH</sequence>
<evidence type="ECO:0000313" key="2">
    <source>
        <dbReference type="EMBL" id="APZ92131.1"/>
    </source>
</evidence>
<name>A0A1P8WDN0_9PLAN</name>
<gene>
    <name evidence="2" type="ORF">Fuma_01736</name>
</gene>
<feature type="transmembrane region" description="Helical" evidence="1">
    <location>
        <begin position="48"/>
        <end position="68"/>
    </location>
</feature>
<dbReference type="Proteomes" id="UP000187735">
    <property type="component" value="Chromosome"/>
</dbReference>
<accession>A0A1P8WDN0</accession>
<dbReference type="EMBL" id="CP017641">
    <property type="protein sequence ID" value="APZ92131.1"/>
    <property type="molecule type" value="Genomic_DNA"/>
</dbReference>
<dbReference type="AlphaFoldDB" id="A0A1P8WDN0"/>
<reference evidence="2 3" key="1">
    <citation type="journal article" date="2016" name="Front. Microbiol.">
        <title>Fuerstia marisgermanicae gen. nov., sp. nov., an Unusual Member of the Phylum Planctomycetes from the German Wadden Sea.</title>
        <authorList>
            <person name="Kohn T."/>
            <person name="Heuer A."/>
            <person name="Jogler M."/>
            <person name="Vollmers J."/>
            <person name="Boedeker C."/>
            <person name="Bunk B."/>
            <person name="Rast P."/>
            <person name="Borchert D."/>
            <person name="Glockner I."/>
            <person name="Freese H.M."/>
            <person name="Klenk H.P."/>
            <person name="Overmann J."/>
            <person name="Kaster A.K."/>
            <person name="Rohde M."/>
            <person name="Wiegand S."/>
            <person name="Jogler C."/>
        </authorList>
    </citation>
    <scope>NUCLEOTIDE SEQUENCE [LARGE SCALE GENOMIC DNA]</scope>
    <source>
        <strain evidence="2 3">NH11</strain>
    </source>
</reference>
<organism evidence="2 3">
    <name type="scientific">Fuerstiella marisgermanici</name>
    <dbReference type="NCBI Taxonomy" id="1891926"/>
    <lineage>
        <taxon>Bacteria</taxon>
        <taxon>Pseudomonadati</taxon>
        <taxon>Planctomycetota</taxon>
        <taxon>Planctomycetia</taxon>
        <taxon>Planctomycetales</taxon>
        <taxon>Planctomycetaceae</taxon>
        <taxon>Fuerstiella</taxon>
    </lineage>
</organism>
<protein>
    <submittedName>
        <fullName evidence="2">Uncharacterized protein</fullName>
    </submittedName>
</protein>
<proteinExistence type="predicted"/>